<accession>A0ABZ2IZ32</accession>
<keyword evidence="2" id="KW-0732">Signal</keyword>
<name>A0ABZ2IZ32_9BACT</name>
<dbReference type="Pfam" id="PF12974">
    <property type="entry name" value="Phosphonate-bd"/>
    <property type="match status" value="1"/>
</dbReference>
<organism evidence="3 4">
    <name type="scientific">Pseudodesulfovibrio methanolicus</name>
    <dbReference type="NCBI Taxonomy" id="3126690"/>
    <lineage>
        <taxon>Bacteria</taxon>
        <taxon>Pseudomonadati</taxon>
        <taxon>Thermodesulfobacteriota</taxon>
        <taxon>Desulfovibrionia</taxon>
        <taxon>Desulfovibrionales</taxon>
        <taxon>Desulfovibrionaceae</taxon>
    </lineage>
</organism>
<evidence type="ECO:0000313" key="4">
    <source>
        <dbReference type="Proteomes" id="UP001385389"/>
    </source>
</evidence>
<dbReference type="InterPro" id="IPR005770">
    <property type="entry name" value="PhnD"/>
</dbReference>
<evidence type="ECO:0000256" key="1">
    <source>
        <dbReference type="ARBA" id="ARBA00007162"/>
    </source>
</evidence>
<dbReference type="PANTHER" id="PTHR35841">
    <property type="entry name" value="PHOSPHONATES-BINDING PERIPLASMIC PROTEIN"/>
    <property type="match status" value="1"/>
</dbReference>
<evidence type="ECO:0000256" key="2">
    <source>
        <dbReference type="ARBA" id="ARBA00022729"/>
    </source>
</evidence>
<reference evidence="3 4" key="1">
    <citation type="submission" date="2024-03" db="EMBL/GenBank/DDBJ databases">
        <title>Phenotype and Genome Characterization of a Sulfate-Reducing Bacterium Pseudodesulfovibrio sp. strain 5S69, isolated from Petroleum Reservoir in Tatarstan (Russia).</title>
        <authorList>
            <person name="Bidzhieva S.K."/>
            <person name="Kadnikov V."/>
            <person name="Tourova T.P."/>
            <person name="Samigullina S.R."/>
            <person name="Sokolova D.S."/>
            <person name="Poltaraus A.B."/>
            <person name="Avtukh A.N."/>
            <person name="Tereshina V.M."/>
            <person name="Mardanov A.V."/>
            <person name="Nazina T.N."/>
        </authorList>
    </citation>
    <scope>NUCLEOTIDE SEQUENCE [LARGE SCALE GENOMIC DNA]</scope>
    <source>
        <strain evidence="3 4">5S69</strain>
    </source>
</reference>
<gene>
    <name evidence="3" type="primary">phnD</name>
    <name evidence="3" type="ORF">V8V93_06890</name>
</gene>
<dbReference type="Gene3D" id="3.40.190.10">
    <property type="entry name" value="Periplasmic binding protein-like II"/>
    <property type="match status" value="2"/>
</dbReference>
<dbReference type="EMBL" id="CP146609">
    <property type="protein sequence ID" value="WWX23930.1"/>
    <property type="molecule type" value="Genomic_DNA"/>
</dbReference>
<proteinExistence type="inferred from homology"/>
<evidence type="ECO:0000313" key="3">
    <source>
        <dbReference type="EMBL" id="WWX23930.1"/>
    </source>
</evidence>
<dbReference type="SUPFAM" id="SSF53850">
    <property type="entry name" value="Periplasmic binding protein-like II"/>
    <property type="match status" value="1"/>
</dbReference>
<keyword evidence="4" id="KW-1185">Reference proteome</keyword>
<sequence>MKTHPIAGRAFVAILALACVLLQPGWCRAQASPLVMGLASTDSKQFLLGSWRPVLDDLSKRLGRPVEAVVLDDYAGVIWSMAADRVQLAWLGNKAAIEAVDRAGAEVVAQTTTKYGAGYYAHLIARRDAPWNSAEDVLDHAGEIEFGIGDPNSTSGFTVPSYYLFASRGVDPAGAFKRLVHHNHEENFLAVASGQLDVATNNSSALGRYRERFPEQYKRIKIIWTSPRIPSDPVLVRSDLDPALKAEIRDFFVGYARPGKGKTRAGVRREAANLAARKWVGFQESDNSQLDPIRRLELYKKRLKLERDETLSGVERRTRLDEVDADLRALDRK</sequence>
<dbReference type="PANTHER" id="PTHR35841:SF1">
    <property type="entry name" value="PHOSPHONATES-BINDING PERIPLASMIC PROTEIN"/>
    <property type="match status" value="1"/>
</dbReference>
<dbReference type="RefSeq" id="WP_338669626.1">
    <property type="nucleotide sequence ID" value="NZ_CP146609.1"/>
</dbReference>
<comment type="similarity">
    <text evidence="1">Belongs to the phosphate/phosphite/phosphonate binding protein family.</text>
</comment>
<dbReference type="Proteomes" id="UP001385389">
    <property type="component" value="Chromosome"/>
</dbReference>
<dbReference type="Gene3D" id="1.20.58.90">
    <property type="match status" value="1"/>
</dbReference>
<protein>
    <submittedName>
        <fullName evidence="3">Phosphate/phosphite/phosphonate ABC transporter substrate-binding protein</fullName>
    </submittedName>
</protein>
<dbReference type="NCBIfam" id="TIGR01098">
    <property type="entry name" value="3A0109s03R"/>
    <property type="match status" value="1"/>
</dbReference>